<dbReference type="OrthoDB" id="6266616at2759"/>
<dbReference type="WBParaSite" id="HDID_0000254101-mRNA-1">
    <property type="protein sequence ID" value="HDID_0000254101-mRNA-1"/>
    <property type="gene ID" value="HDID_0000254101"/>
</dbReference>
<protein>
    <submittedName>
        <fullName evidence="3">PDZ domain-containing protein</fullName>
    </submittedName>
</protein>
<reference evidence="3" key="1">
    <citation type="submission" date="2017-02" db="UniProtKB">
        <authorList>
            <consortium name="WormBaseParasite"/>
        </authorList>
    </citation>
    <scope>IDENTIFICATION</scope>
</reference>
<dbReference type="Proteomes" id="UP000274504">
    <property type="component" value="Unassembled WGS sequence"/>
</dbReference>
<accession>A0A0R3SD22</accession>
<reference evidence="1 2" key="2">
    <citation type="submission" date="2018-11" db="EMBL/GenBank/DDBJ databases">
        <authorList>
            <consortium name="Pathogen Informatics"/>
        </authorList>
    </citation>
    <scope>NUCLEOTIDE SEQUENCE [LARGE SCALE GENOMIC DNA]</scope>
</reference>
<dbReference type="STRING" id="6216.A0A0R3SD22"/>
<sequence length="320" mass="37028">MVEDLSKVRKYLHAIQRHYPKRCDSCSQNRLNKLVAITDSKLFEEIVTRTYQYEEYSIKKKRIKRREFSPATLTALQCKECEFASRIQDIEIPPDASIHKITVSDPGSEVLKDLHLRRSSRRRSHSSNRNSTDKALNWKSIGVRFGHDATIGDGFYIDKVKNENPGIANLMQGDQILAVEGIVFDELTLDKLNQETEIVDDELRSVPVAVVTYYEITTSILNAWIAHKWPEEVRDNKKRPELCFTIARRDFDVVSISQMSEPEYASIHHEARKSRQNSQKNQIFRLQMGRELNEKNGDELATMRKSIVNALAHHPEYLSL</sequence>
<gene>
    <name evidence="1" type="ORF">HDID_LOCUS2542</name>
</gene>
<evidence type="ECO:0000313" key="2">
    <source>
        <dbReference type="Proteomes" id="UP000274504"/>
    </source>
</evidence>
<dbReference type="AlphaFoldDB" id="A0A0R3SD22"/>
<dbReference type="EMBL" id="UYSG01000638">
    <property type="protein sequence ID" value="VDL20003.1"/>
    <property type="molecule type" value="Genomic_DNA"/>
</dbReference>
<organism evidence="3">
    <name type="scientific">Hymenolepis diminuta</name>
    <name type="common">Rat tapeworm</name>
    <dbReference type="NCBI Taxonomy" id="6216"/>
    <lineage>
        <taxon>Eukaryota</taxon>
        <taxon>Metazoa</taxon>
        <taxon>Spiralia</taxon>
        <taxon>Lophotrochozoa</taxon>
        <taxon>Platyhelminthes</taxon>
        <taxon>Cestoda</taxon>
        <taxon>Eucestoda</taxon>
        <taxon>Cyclophyllidea</taxon>
        <taxon>Hymenolepididae</taxon>
        <taxon>Hymenolepis</taxon>
    </lineage>
</organism>
<name>A0A0R3SD22_HYMDI</name>
<evidence type="ECO:0000313" key="1">
    <source>
        <dbReference type="EMBL" id="VDL20003.1"/>
    </source>
</evidence>
<evidence type="ECO:0000313" key="3">
    <source>
        <dbReference type="WBParaSite" id="HDID_0000254101-mRNA-1"/>
    </source>
</evidence>
<proteinExistence type="predicted"/>